<accession>A0A089L8I5</accession>
<organism evidence="2 3">
    <name type="scientific">Paenibacillus borealis</name>
    <dbReference type="NCBI Taxonomy" id="160799"/>
    <lineage>
        <taxon>Bacteria</taxon>
        <taxon>Bacillati</taxon>
        <taxon>Bacillota</taxon>
        <taxon>Bacilli</taxon>
        <taxon>Bacillales</taxon>
        <taxon>Paenibacillaceae</taxon>
        <taxon>Paenibacillus</taxon>
    </lineage>
</organism>
<keyword evidence="1" id="KW-1133">Transmembrane helix</keyword>
<dbReference type="HOGENOM" id="CLU_683034_0_0_9"/>
<evidence type="ECO:0000313" key="3">
    <source>
        <dbReference type="Proteomes" id="UP000029518"/>
    </source>
</evidence>
<dbReference type="InterPro" id="IPR021359">
    <property type="entry name" value="DUF2812"/>
</dbReference>
<dbReference type="KEGG" id="pbd:PBOR_13275"/>
<dbReference type="EMBL" id="CP009285">
    <property type="protein sequence ID" value="AIQ57796.1"/>
    <property type="molecule type" value="Genomic_DNA"/>
</dbReference>
<keyword evidence="1" id="KW-0812">Transmembrane</keyword>
<feature type="transmembrane region" description="Helical" evidence="1">
    <location>
        <begin position="319"/>
        <end position="339"/>
    </location>
</feature>
<dbReference type="Proteomes" id="UP000029518">
    <property type="component" value="Chromosome"/>
</dbReference>
<protein>
    <recommendedName>
        <fullName evidence="4">DUF2812 domain-containing protein</fullName>
    </recommendedName>
</protein>
<evidence type="ECO:0000313" key="2">
    <source>
        <dbReference type="EMBL" id="AIQ57796.1"/>
    </source>
</evidence>
<sequence length="384" mass="44650">MKRVFRPFWSYDLPKSEAWLADMASRGWVLAEWNLLRQQFTFRQDEPVRLTYQIGYAPSSQPSMSSSLAAEGWSKRLQQGKWSVFENDRLPSQIKASPSRKDVLRRNRKISYIFMGILLYLLLIAMIPLIALGFSLTQDTPLQVQQSPMWAVTWAAAALAVILLVLAIYSIIKLRAARRALLSDYEDFDFERPYGQQKPAGVTMTRLKLGWMYAPDRLEEWLEDKERLGWSLYKIGPGGTLFHFSKGSPRIMKYHADYQVIGDEGYFELHRQAGWNKVYSSSSSLQKWTIWSREELDRAEQPEIYSDPYHRLKHARKIAISYTVLFLPMILLYSLNVTAFIDGMLQDGISASRAWNTSLMFLCILLFGSFAGRTWLYYRRLKKL</sequence>
<dbReference type="RefSeq" id="WP_042212104.1">
    <property type="nucleotide sequence ID" value="NZ_CP009285.1"/>
</dbReference>
<feature type="transmembrane region" description="Helical" evidence="1">
    <location>
        <begin position="110"/>
        <end position="131"/>
    </location>
</feature>
<name>A0A089L8I5_PAEBO</name>
<feature type="transmembrane region" description="Helical" evidence="1">
    <location>
        <begin position="151"/>
        <end position="172"/>
    </location>
</feature>
<keyword evidence="1" id="KW-0472">Membrane</keyword>
<feature type="transmembrane region" description="Helical" evidence="1">
    <location>
        <begin position="359"/>
        <end position="378"/>
    </location>
</feature>
<gene>
    <name evidence="2" type="ORF">PBOR_13275</name>
</gene>
<evidence type="ECO:0000256" key="1">
    <source>
        <dbReference type="SAM" id="Phobius"/>
    </source>
</evidence>
<dbReference type="OrthoDB" id="8230517at2"/>
<evidence type="ECO:0008006" key="4">
    <source>
        <dbReference type="Google" id="ProtNLM"/>
    </source>
</evidence>
<keyword evidence="3" id="KW-1185">Reference proteome</keyword>
<proteinExistence type="predicted"/>
<reference evidence="2" key="1">
    <citation type="submission" date="2014-08" db="EMBL/GenBank/DDBJ databases">
        <title>Comparative genomics of the Paenibacillus odorifer group.</title>
        <authorList>
            <person name="den Bakker H.C."/>
            <person name="Tsai Y.-C.Y.-C."/>
            <person name="Martin N."/>
            <person name="Korlach J."/>
            <person name="Wiedmann M."/>
        </authorList>
    </citation>
    <scope>NUCLEOTIDE SEQUENCE [LARGE SCALE GENOMIC DNA]</scope>
    <source>
        <strain evidence="2">DSM 13188</strain>
    </source>
</reference>
<dbReference type="AlphaFoldDB" id="A0A089L8I5"/>
<dbReference type="Pfam" id="PF11193">
    <property type="entry name" value="DUF2812"/>
    <property type="match status" value="2"/>
</dbReference>